<protein>
    <recommendedName>
        <fullName evidence="9">Tetrahaem cytochrome domain-containing protein</fullName>
    </recommendedName>
</protein>
<evidence type="ECO:0000313" key="11">
    <source>
        <dbReference type="Proteomes" id="UP000215086"/>
    </source>
</evidence>
<evidence type="ECO:0000256" key="7">
    <source>
        <dbReference type="ARBA" id="ARBA00023004"/>
    </source>
</evidence>
<evidence type="ECO:0000256" key="6">
    <source>
        <dbReference type="ARBA" id="ARBA00022982"/>
    </source>
</evidence>
<feature type="domain" description="Tetrahaem cytochrome" evidence="9">
    <location>
        <begin position="133"/>
        <end position="219"/>
    </location>
</feature>
<comment type="subcellular location">
    <subcellularLocation>
        <location evidence="2">Cell envelope</location>
    </subcellularLocation>
</comment>
<dbReference type="Proteomes" id="UP000215086">
    <property type="component" value="Chromosome"/>
</dbReference>
<dbReference type="KEGG" id="ttf:THTE_0897"/>
<evidence type="ECO:0000256" key="3">
    <source>
        <dbReference type="ARBA" id="ARBA00022448"/>
    </source>
</evidence>
<dbReference type="GO" id="GO:0046872">
    <property type="term" value="F:metal ion binding"/>
    <property type="evidence" value="ECO:0007669"/>
    <property type="project" value="UniProtKB-KW"/>
</dbReference>
<evidence type="ECO:0000313" key="10">
    <source>
        <dbReference type="EMBL" id="ASV73499.1"/>
    </source>
</evidence>
<dbReference type="InterPro" id="IPR012286">
    <property type="entry name" value="Tetrahaem_cytochrome"/>
</dbReference>
<keyword evidence="6" id="KW-0249">Electron transport</keyword>
<dbReference type="EMBL" id="CP018477">
    <property type="protein sequence ID" value="ASV73499.1"/>
    <property type="molecule type" value="Genomic_DNA"/>
</dbReference>
<dbReference type="AlphaFoldDB" id="A0A286RC03"/>
<dbReference type="Pfam" id="PF14537">
    <property type="entry name" value="Cytochrom_c3_2"/>
    <property type="match status" value="1"/>
</dbReference>
<name>A0A286RC03_9BACT</name>
<dbReference type="GO" id="GO:0030313">
    <property type="term" value="C:cell envelope"/>
    <property type="evidence" value="ECO:0007669"/>
    <property type="project" value="UniProtKB-SubCell"/>
</dbReference>
<evidence type="ECO:0000256" key="2">
    <source>
        <dbReference type="ARBA" id="ARBA00004196"/>
    </source>
</evidence>
<organism evidence="10 11">
    <name type="scientific">Thermogutta terrifontis</name>
    <dbReference type="NCBI Taxonomy" id="1331910"/>
    <lineage>
        <taxon>Bacteria</taxon>
        <taxon>Pseudomonadati</taxon>
        <taxon>Planctomycetota</taxon>
        <taxon>Planctomycetia</taxon>
        <taxon>Pirellulales</taxon>
        <taxon>Thermoguttaceae</taxon>
        <taxon>Thermogutta</taxon>
    </lineage>
</organism>
<sequence length="228" mass="24809">MRNLRIIVCAAALLFLIAGVWGLRKGVGRETPALEKRAAQAAASSTAGLQGSVHDEGSARKDKDNDSSSQKTNGSTPSESAGPSSGQGTQMVLVENPRFNRDKPVLFDSRLETDNSSCMVCHADFEEEPISAVHLKAGITCMGCHGDSLAHRGDEFNVVKPDVIWGRAEIEPFCKQCHPQHRDPTGVEAYRQKNLGNRRENGRYVRKDSPCTDCHGKHAIVPAEGNFR</sequence>
<keyword evidence="7" id="KW-0408">Iron</keyword>
<evidence type="ECO:0000256" key="4">
    <source>
        <dbReference type="ARBA" id="ARBA00022617"/>
    </source>
</evidence>
<dbReference type="InterPro" id="IPR036280">
    <property type="entry name" value="Multihaem_cyt_sf"/>
</dbReference>
<comment type="cofactor">
    <cofactor evidence="1">
        <name>heme c</name>
        <dbReference type="ChEBI" id="CHEBI:61717"/>
    </cofactor>
</comment>
<dbReference type="RefSeq" id="WP_095414081.1">
    <property type="nucleotide sequence ID" value="NZ_CP018477.1"/>
</dbReference>
<dbReference type="OrthoDB" id="244457at2"/>
<evidence type="ECO:0000256" key="1">
    <source>
        <dbReference type="ARBA" id="ARBA00001926"/>
    </source>
</evidence>
<feature type="region of interest" description="Disordered" evidence="8">
    <location>
        <begin position="38"/>
        <end position="89"/>
    </location>
</feature>
<keyword evidence="4" id="KW-0349">Heme</keyword>
<accession>A0A286RC03</accession>
<proteinExistence type="predicted"/>
<evidence type="ECO:0000256" key="5">
    <source>
        <dbReference type="ARBA" id="ARBA00022723"/>
    </source>
</evidence>
<keyword evidence="3" id="KW-0813">Transport</keyword>
<evidence type="ECO:0000256" key="8">
    <source>
        <dbReference type="SAM" id="MobiDB-lite"/>
    </source>
</evidence>
<gene>
    <name evidence="10" type="ORF">THTE_0897</name>
</gene>
<feature type="compositionally biased region" description="Basic and acidic residues" evidence="8">
    <location>
        <begin position="53"/>
        <end position="66"/>
    </location>
</feature>
<keyword evidence="11" id="KW-1185">Reference proteome</keyword>
<reference evidence="10 11" key="1">
    <citation type="journal article" name="Front. Microbiol.">
        <title>Sugar Metabolism of the First Thermophilic Planctomycete Thermogutta terrifontis: Comparative Genomic and Transcriptomic Approaches.</title>
        <authorList>
            <person name="Elcheninov A.G."/>
            <person name="Menzel P."/>
            <person name="Gudbergsdottir S.R."/>
            <person name="Slesarev A.I."/>
            <person name="Kadnikov V.V."/>
            <person name="Krogh A."/>
            <person name="Bonch-Osmolovskaya E.A."/>
            <person name="Peng X."/>
            <person name="Kublanov I.V."/>
        </authorList>
    </citation>
    <scope>NUCLEOTIDE SEQUENCE [LARGE SCALE GENOMIC DNA]</scope>
    <source>
        <strain evidence="10 11">R1</strain>
    </source>
</reference>
<dbReference type="SUPFAM" id="SSF48695">
    <property type="entry name" value="Multiheme cytochromes"/>
    <property type="match status" value="1"/>
</dbReference>
<feature type="compositionally biased region" description="Polar residues" evidence="8">
    <location>
        <begin position="67"/>
        <end position="89"/>
    </location>
</feature>
<dbReference type="Gene3D" id="3.90.10.10">
    <property type="entry name" value="Cytochrome C3"/>
    <property type="match status" value="1"/>
</dbReference>
<keyword evidence="5" id="KW-0479">Metal-binding</keyword>
<evidence type="ECO:0000259" key="9">
    <source>
        <dbReference type="Pfam" id="PF14537"/>
    </source>
</evidence>